<sequence length="64" mass="6409">MMGRRTDVFRAADAGGCAFRRTALGGGGAPPRVRGGGGRAGGAAVNSCVCLCRVRVCVWTAVGL</sequence>
<protein>
    <submittedName>
        <fullName evidence="1">Uncharacterized protein</fullName>
    </submittedName>
</protein>
<accession>A0A1X6NQM6</accession>
<evidence type="ECO:0000313" key="2">
    <source>
        <dbReference type="Proteomes" id="UP000218209"/>
    </source>
</evidence>
<reference evidence="1 2" key="1">
    <citation type="submission" date="2017-03" db="EMBL/GenBank/DDBJ databases">
        <title>WGS assembly of Porphyra umbilicalis.</title>
        <authorList>
            <person name="Brawley S.H."/>
            <person name="Blouin N.A."/>
            <person name="Ficko-Blean E."/>
            <person name="Wheeler G.L."/>
            <person name="Lohr M."/>
            <person name="Goodson H.V."/>
            <person name="Jenkins J.W."/>
            <person name="Blaby-Haas C.E."/>
            <person name="Helliwell K.E."/>
            <person name="Chan C."/>
            <person name="Marriage T."/>
            <person name="Bhattacharya D."/>
            <person name="Klein A.S."/>
            <person name="Badis Y."/>
            <person name="Brodie J."/>
            <person name="Cao Y."/>
            <person name="Collen J."/>
            <person name="Dittami S.M."/>
            <person name="Gachon C.M."/>
            <person name="Green B.R."/>
            <person name="Karpowicz S."/>
            <person name="Kim J.W."/>
            <person name="Kudahl U."/>
            <person name="Lin S."/>
            <person name="Michel G."/>
            <person name="Mittag M."/>
            <person name="Olson B.J."/>
            <person name="Pangilinan J."/>
            <person name="Peng Y."/>
            <person name="Qiu H."/>
            <person name="Shu S."/>
            <person name="Singer J.T."/>
            <person name="Smith A.G."/>
            <person name="Sprecher B.N."/>
            <person name="Wagner V."/>
            <person name="Wang W."/>
            <person name="Wang Z.-Y."/>
            <person name="Yan J."/>
            <person name="Yarish C."/>
            <person name="Zoeuner-Riek S."/>
            <person name="Zhuang Y."/>
            <person name="Zou Y."/>
            <person name="Lindquist E.A."/>
            <person name="Grimwood J."/>
            <person name="Barry K."/>
            <person name="Rokhsar D.S."/>
            <person name="Schmutz J."/>
            <person name="Stiller J.W."/>
            <person name="Grossman A.R."/>
            <person name="Prochnik S.E."/>
        </authorList>
    </citation>
    <scope>NUCLEOTIDE SEQUENCE [LARGE SCALE GENOMIC DNA]</scope>
    <source>
        <strain evidence="1">4086291</strain>
    </source>
</reference>
<keyword evidence="2" id="KW-1185">Reference proteome</keyword>
<dbReference type="EMBL" id="KV919190">
    <property type="protein sequence ID" value="OSX70921.1"/>
    <property type="molecule type" value="Genomic_DNA"/>
</dbReference>
<proteinExistence type="predicted"/>
<name>A0A1X6NQM6_PORUM</name>
<dbReference type="Proteomes" id="UP000218209">
    <property type="component" value="Unassembled WGS sequence"/>
</dbReference>
<gene>
    <name evidence="1" type="ORF">BU14_0634s0007</name>
</gene>
<evidence type="ECO:0000313" key="1">
    <source>
        <dbReference type="EMBL" id="OSX70921.1"/>
    </source>
</evidence>
<dbReference type="AlphaFoldDB" id="A0A1X6NQM6"/>
<organism evidence="1 2">
    <name type="scientific">Porphyra umbilicalis</name>
    <name type="common">Purple laver</name>
    <name type="synonym">Red alga</name>
    <dbReference type="NCBI Taxonomy" id="2786"/>
    <lineage>
        <taxon>Eukaryota</taxon>
        <taxon>Rhodophyta</taxon>
        <taxon>Bangiophyceae</taxon>
        <taxon>Bangiales</taxon>
        <taxon>Bangiaceae</taxon>
        <taxon>Porphyra</taxon>
    </lineage>
</organism>